<protein>
    <submittedName>
        <fullName evidence="1">Uncharacterized protein</fullName>
    </submittedName>
</protein>
<organism evidence="1 2">
    <name type="scientific">Popillia japonica</name>
    <name type="common">Japanese beetle</name>
    <dbReference type="NCBI Taxonomy" id="7064"/>
    <lineage>
        <taxon>Eukaryota</taxon>
        <taxon>Metazoa</taxon>
        <taxon>Ecdysozoa</taxon>
        <taxon>Arthropoda</taxon>
        <taxon>Hexapoda</taxon>
        <taxon>Insecta</taxon>
        <taxon>Pterygota</taxon>
        <taxon>Neoptera</taxon>
        <taxon>Endopterygota</taxon>
        <taxon>Coleoptera</taxon>
        <taxon>Polyphaga</taxon>
        <taxon>Scarabaeiformia</taxon>
        <taxon>Scarabaeidae</taxon>
        <taxon>Rutelinae</taxon>
        <taxon>Popillia</taxon>
    </lineage>
</organism>
<dbReference type="Proteomes" id="UP001458880">
    <property type="component" value="Unassembled WGS sequence"/>
</dbReference>
<name>A0AAW1JX72_POPJA</name>
<proteinExistence type="predicted"/>
<keyword evidence="2" id="KW-1185">Reference proteome</keyword>
<evidence type="ECO:0000313" key="1">
    <source>
        <dbReference type="EMBL" id="KAK9709534.1"/>
    </source>
</evidence>
<gene>
    <name evidence="1" type="ORF">QE152_g26553</name>
</gene>
<reference evidence="1 2" key="1">
    <citation type="journal article" date="2024" name="BMC Genomics">
        <title>De novo assembly and annotation of Popillia japonica's genome with initial clues to its potential as an invasive pest.</title>
        <authorList>
            <person name="Cucini C."/>
            <person name="Boschi S."/>
            <person name="Funari R."/>
            <person name="Cardaioli E."/>
            <person name="Iannotti N."/>
            <person name="Marturano G."/>
            <person name="Paoli F."/>
            <person name="Bruttini M."/>
            <person name="Carapelli A."/>
            <person name="Frati F."/>
            <person name="Nardi F."/>
        </authorList>
    </citation>
    <scope>NUCLEOTIDE SEQUENCE [LARGE SCALE GENOMIC DNA]</scope>
    <source>
        <strain evidence="1">DMR45628</strain>
    </source>
</reference>
<evidence type="ECO:0000313" key="2">
    <source>
        <dbReference type="Proteomes" id="UP001458880"/>
    </source>
</evidence>
<dbReference type="EMBL" id="JASPKY010000307">
    <property type="protein sequence ID" value="KAK9709534.1"/>
    <property type="molecule type" value="Genomic_DNA"/>
</dbReference>
<accession>A0AAW1JX72</accession>
<comment type="caution">
    <text evidence="1">The sequence shown here is derived from an EMBL/GenBank/DDBJ whole genome shotgun (WGS) entry which is preliminary data.</text>
</comment>
<sequence length="100" mass="10851">MYEDMGIGPKDSGLLFNCDETLFSHDPKDKKIVAEEGVKRISRNIAGTGKTNTTVLAAGAADGQNFRPSLFSLENRCGSHGSHNMNTWYLLCSSGKRLDG</sequence>
<dbReference type="AlphaFoldDB" id="A0AAW1JX72"/>